<dbReference type="PANTHER" id="PTHR23132">
    <property type="entry name" value="D-ALANINE--D-ALANINE LIGASE"/>
    <property type="match status" value="1"/>
</dbReference>
<feature type="domain" description="ATP-grasp" evidence="14">
    <location>
        <begin position="99"/>
        <end position="293"/>
    </location>
</feature>
<evidence type="ECO:0000256" key="2">
    <source>
        <dbReference type="ARBA" id="ARBA00010871"/>
    </source>
</evidence>
<dbReference type="InterPro" id="IPR011095">
    <property type="entry name" value="Dala_Dala_lig_C"/>
</dbReference>
<evidence type="ECO:0000313" key="15">
    <source>
        <dbReference type="EMBL" id="MBP2024453.1"/>
    </source>
</evidence>
<evidence type="ECO:0000256" key="9">
    <source>
        <dbReference type="ARBA" id="ARBA00022960"/>
    </source>
</evidence>
<dbReference type="Pfam" id="PF07478">
    <property type="entry name" value="Dala_Dala_lig_C"/>
    <property type="match status" value="1"/>
</dbReference>
<dbReference type="Gene3D" id="3.40.50.20">
    <property type="match status" value="1"/>
</dbReference>
<dbReference type="PROSITE" id="PS50975">
    <property type="entry name" value="ATP_GRASP"/>
    <property type="match status" value="1"/>
</dbReference>
<dbReference type="InterPro" id="IPR000291">
    <property type="entry name" value="D-Ala_lig_Van_CS"/>
</dbReference>
<keyword evidence="5" id="KW-0479">Metal-binding</keyword>
<keyword evidence="6 13" id="KW-0547">Nucleotide-binding</keyword>
<organism evidence="15 16">
    <name type="scientific">Clostridium punense</name>
    <dbReference type="NCBI Taxonomy" id="1054297"/>
    <lineage>
        <taxon>Bacteria</taxon>
        <taxon>Bacillati</taxon>
        <taxon>Bacillota</taxon>
        <taxon>Clostridia</taxon>
        <taxon>Eubacteriales</taxon>
        <taxon>Clostridiaceae</taxon>
        <taxon>Clostridium</taxon>
    </lineage>
</organism>
<evidence type="ECO:0000256" key="7">
    <source>
        <dbReference type="ARBA" id="ARBA00022840"/>
    </source>
</evidence>
<dbReference type="InterPro" id="IPR011761">
    <property type="entry name" value="ATP-grasp"/>
</dbReference>
<keyword evidence="4 12" id="KW-0436">Ligase</keyword>
<keyword evidence="7 13" id="KW-0067">ATP-binding</keyword>
<dbReference type="PIRSF" id="PIRSF039102">
    <property type="entry name" value="Ddl/VanB"/>
    <property type="match status" value="1"/>
</dbReference>
<keyword evidence="9 12" id="KW-0133">Cell shape</keyword>
<keyword evidence="11 12" id="KW-0961">Cell wall biogenesis/degradation</keyword>
<gene>
    <name evidence="12" type="primary">ddl</name>
    <name evidence="15" type="ORF">J2Z44_004325</name>
</gene>
<protein>
    <recommendedName>
        <fullName evidence="12">D-alanine--D-alanine ligase</fullName>
        <ecNumber evidence="12">6.3.2.4</ecNumber>
    </recommendedName>
    <alternativeName>
        <fullName evidence="12">D-Ala-D-Ala ligase</fullName>
    </alternativeName>
    <alternativeName>
        <fullName evidence="12">D-alanylalanine synthetase</fullName>
    </alternativeName>
</protein>
<keyword evidence="3 12" id="KW-0963">Cytoplasm</keyword>
<comment type="function">
    <text evidence="12">Cell wall formation.</text>
</comment>
<comment type="subcellular location">
    <subcellularLocation>
        <location evidence="1 12">Cytoplasm</location>
    </subcellularLocation>
</comment>
<dbReference type="PROSITE" id="PS00843">
    <property type="entry name" value="DALA_DALA_LIGASE_1"/>
    <property type="match status" value="1"/>
</dbReference>
<reference evidence="15 16" key="1">
    <citation type="submission" date="2021-03" db="EMBL/GenBank/DDBJ databases">
        <title>Genomic Encyclopedia of Type Strains, Phase IV (KMG-IV): sequencing the most valuable type-strain genomes for metagenomic binning, comparative biology and taxonomic classification.</title>
        <authorList>
            <person name="Goeker M."/>
        </authorList>
    </citation>
    <scope>NUCLEOTIDE SEQUENCE [LARGE SCALE GENOMIC DNA]</scope>
    <source>
        <strain evidence="15 16">DSM 28650</strain>
    </source>
</reference>
<dbReference type="Proteomes" id="UP001519308">
    <property type="component" value="Unassembled WGS sequence"/>
</dbReference>
<evidence type="ECO:0000256" key="10">
    <source>
        <dbReference type="ARBA" id="ARBA00022984"/>
    </source>
</evidence>
<dbReference type="RefSeq" id="WP_021282888.1">
    <property type="nucleotide sequence ID" value="NZ_JAGGLL010000078.1"/>
</dbReference>
<comment type="pathway">
    <text evidence="12">Cell wall biogenesis; peptidoglycan biosynthesis.</text>
</comment>
<evidence type="ECO:0000259" key="14">
    <source>
        <dbReference type="PROSITE" id="PS50975"/>
    </source>
</evidence>
<dbReference type="InterPro" id="IPR016185">
    <property type="entry name" value="PreATP-grasp_dom_sf"/>
</dbReference>
<dbReference type="GO" id="GO:0008716">
    <property type="term" value="F:D-alanine-D-alanine ligase activity"/>
    <property type="evidence" value="ECO:0007669"/>
    <property type="project" value="UniProtKB-EC"/>
</dbReference>
<comment type="similarity">
    <text evidence="2 12">Belongs to the D-alanine--D-alanine ligase family.</text>
</comment>
<evidence type="ECO:0000313" key="16">
    <source>
        <dbReference type="Proteomes" id="UP001519308"/>
    </source>
</evidence>
<keyword evidence="8" id="KW-0460">Magnesium</keyword>
<dbReference type="InterPro" id="IPR005905">
    <property type="entry name" value="D_ala_D_ala"/>
</dbReference>
<dbReference type="NCBIfam" id="TIGR01205">
    <property type="entry name" value="D_ala_D_alaTIGR"/>
    <property type="match status" value="1"/>
</dbReference>
<evidence type="ECO:0000256" key="4">
    <source>
        <dbReference type="ARBA" id="ARBA00022598"/>
    </source>
</evidence>
<evidence type="ECO:0000256" key="1">
    <source>
        <dbReference type="ARBA" id="ARBA00004496"/>
    </source>
</evidence>
<keyword evidence="16" id="KW-1185">Reference proteome</keyword>
<dbReference type="Gene3D" id="3.30.470.20">
    <property type="entry name" value="ATP-grasp fold, B domain"/>
    <property type="match status" value="1"/>
</dbReference>
<dbReference type="SUPFAM" id="SSF52440">
    <property type="entry name" value="PreATP-grasp domain"/>
    <property type="match status" value="1"/>
</dbReference>
<dbReference type="InterPro" id="IPR011127">
    <property type="entry name" value="Dala_Dala_lig_N"/>
</dbReference>
<dbReference type="NCBIfam" id="NF002378">
    <property type="entry name" value="PRK01372.1"/>
    <property type="match status" value="1"/>
</dbReference>
<proteinExistence type="inferred from homology"/>
<evidence type="ECO:0000256" key="6">
    <source>
        <dbReference type="ARBA" id="ARBA00022741"/>
    </source>
</evidence>
<comment type="catalytic activity">
    <reaction evidence="12">
        <text>2 D-alanine + ATP = D-alanyl-D-alanine + ADP + phosphate + H(+)</text>
        <dbReference type="Rhea" id="RHEA:11224"/>
        <dbReference type="ChEBI" id="CHEBI:15378"/>
        <dbReference type="ChEBI" id="CHEBI:30616"/>
        <dbReference type="ChEBI" id="CHEBI:43474"/>
        <dbReference type="ChEBI" id="CHEBI:57416"/>
        <dbReference type="ChEBI" id="CHEBI:57822"/>
        <dbReference type="ChEBI" id="CHEBI:456216"/>
        <dbReference type="EC" id="6.3.2.4"/>
    </reaction>
</comment>
<evidence type="ECO:0000256" key="11">
    <source>
        <dbReference type="ARBA" id="ARBA00023316"/>
    </source>
</evidence>
<evidence type="ECO:0000256" key="12">
    <source>
        <dbReference type="HAMAP-Rule" id="MF_00047"/>
    </source>
</evidence>
<sequence length="297" mass="33248">MKVGVIMGGDSDEREISLLTGEQVINNLDKNKYEVFPIKINNKNELIDKIKGIDFAFIALHGKFGEDGTIQAFLETMGVPYSGSGVLASALCMNKDISKKIFTAENIITPKWHLVTEKKNFSYDKIKQLGYPLVVKPNNGGSSIETYIVENSEELEIAVNQCLKLKDQVIIEEYIQGEEITCSIIGGIPMPIISIEAKADFFDYNSKYNSEDTVETQAVLSEELTRRIQEVSLAIWRSFKLKAYGRIDIILKDKEIYVLEVNTLPGMTTSSLLPKSASIAGINFQELLDKIIEYSLK</sequence>
<dbReference type="Pfam" id="PF01820">
    <property type="entry name" value="Dala_Dala_lig_N"/>
    <property type="match status" value="2"/>
</dbReference>
<dbReference type="SMART" id="SM01209">
    <property type="entry name" value="GARS_A"/>
    <property type="match status" value="1"/>
</dbReference>
<dbReference type="EMBL" id="JAGGLL010000078">
    <property type="protein sequence ID" value="MBP2024453.1"/>
    <property type="molecule type" value="Genomic_DNA"/>
</dbReference>
<dbReference type="InterPro" id="IPR013815">
    <property type="entry name" value="ATP_grasp_subdomain_1"/>
</dbReference>
<dbReference type="Gene3D" id="3.30.1490.20">
    <property type="entry name" value="ATP-grasp fold, A domain"/>
    <property type="match status" value="1"/>
</dbReference>
<evidence type="ECO:0000256" key="8">
    <source>
        <dbReference type="ARBA" id="ARBA00022842"/>
    </source>
</evidence>
<dbReference type="EC" id="6.3.2.4" evidence="12"/>
<dbReference type="SUPFAM" id="SSF56059">
    <property type="entry name" value="Glutathione synthetase ATP-binding domain-like"/>
    <property type="match status" value="1"/>
</dbReference>
<keyword evidence="10 12" id="KW-0573">Peptidoglycan synthesis</keyword>
<accession>A0ABS4K9J1</accession>
<comment type="caution">
    <text evidence="15">The sequence shown here is derived from an EMBL/GenBank/DDBJ whole genome shotgun (WGS) entry which is preliminary data.</text>
</comment>
<evidence type="ECO:0000256" key="3">
    <source>
        <dbReference type="ARBA" id="ARBA00022490"/>
    </source>
</evidence>
<evidence type="ECO:0000256" key="13">
    <source>
        <dbReference type="PROSITE-ProRule" id="PRU00409"/>
    </source>
</evidence>
<name>A0ABS4K9J1_9CLOT</name>
<dbReference type="HAMAP" id="MF_00047">
    <property type="entry name" value="Dala_Dala_lig"/>
    <property type="match status" value="1"/>
</dbReference>
<evidence type="ECO:0000256" key="5">
    <source>
        <dbReference type="ARBA" id="ARBA00022723"/>
    </source>
</evidence>
<dbReference type="PROSITE" id="PS00844">
    <property type="entry name" value="DALA_DALA_LIGASE_2"/>
    <property type="match status" value="1"/>
</dbReference>
<dbReference type="PANTHER" id="PTHR23132:SF23">
    <property type="entry name" value="D-ALANINE--D-ALANINE LIGASE B"/>
    <property type="match status" value="1"/>
</dbReference>